<dbReference type="PRINTS" id="PR01590">
    <property type="entry name" value="HTHFIS"/>
</dbReference>
<dbReference type="Pfam" id="PF02954">
    <property type="entry name" value="HTH_8"/>
    <property type="match status" value="1"/>
</dbReference>
<sequence length="576" mass="65121">MLKIGIIAPYEGLKEVATRISASHQEVRINVESADLEEAVEPARRLEELGYHVLISRGGTAQILRERSSLPVVEIDVSGYDILRTLLLFKDSKDPIELIGFPNVCHGVNQVAELLGISISYQVIHSSQEVQQAVENAISRNIQVIIGDTVTLTTARRFGLEGIMITSGPESVEQAVVQAKEVGSVLLYQEAMNTSYHHLLEHLPESIALVKETGELMFANQPFLNLFQLTSHASNYADKNDILQSLHQKMLNYAFLQENFSINGRSVIAEGEFLVEGKERLYFLKISDENRYRVEQNGLVIQPLQSDIVSFGQISTADERVRSIVERAKKFTESVYFLQGENGTGKRSIAAALHHYRNNYIENQWEVILDKDFDEMAMKRLEAMILSGNGTFYMKNWEALSAERLEQLFEAAFDSVAVIIFAAADTNQPLLQEKFQKKSIVLSLPPLRERIEHLPEYIRTFIARNNSKYGKQVVGVESGLLLEWKSSRWPGNLHELQEMVEMGVKNSEGPYISREAVQTNPASAYGARELLDLNQSLDNIEKQVINLVLQEENMNQTRAAQRLDINRSTLWRKLKG</sequence>
<evidence type="ECO:0000259" key="6">
    <source>
        <dbReference type="PROSITE" id="PS50045"/>
    </source>
</evidence>
<dbReference type="EMBL" id="BJUN01000005">
    <property type="protein sequence ID" value="GEK58301.1"/>
    <property type="molecule type" value="Genomic_DNA"/>
</dbReference>
<evidence type="ECO:0000313" key="7">
    <source>
        <dbReference type="EMBL" id="GEK58301.1"/>
    </source>
</evidence>
<evidence type="ECO:0000256" key="4">
    <source>
        <dbReference type="ARBA" id="ARBA00023163"/>
    </source>
</evidence>
<dbReference type="RefSeq" id="WP_079476397.1">
    <property type="nucleotide sequence ID" value="NZ_BJUN01000005.1"/>
</dbReference>
<dbReference type="InterPro" id="IPR002197">
    <property type="entry name" value="HTH_Fis"/>
</dbReference>
<organism evidence="7 8">
    <name type="scientific">Marinococcus halophilus</name>
    <dbReference type="NCBI Taxonomy" id="1371"/>
    <lineage>
        <taxon>Bacteria</taxon>
        <taxon>Bacillati</taxon>
        <taxon>Bacillota</taxon>
        <taxon>Bacilli</taxon>
        <taxon>Bacillales</taxon>
        <taxon>Bacillaceae</taxon>
        <taxon>Marinococcus</taxon>
    </lineage>
</organism>
<dbReference type="OrthoDB" id="9771372at2"/>
<dbReference type="Gene3D" id="3.40.50.300">
    <property type="entry name" value="P-loop containing nucleotide triphosphate hydrolases"/>
    <property type="match status" value="1"/>
</dbReference>
<dbReference type="Proteomes" id="UP000321051">
    <property type="component" value="Unassembled WGS sequence"/>
</dbReference>
<dbReference type="Gene3D" id="3.40.50.10660">
    <property type="entry name" value="PrpR receptor domain-like"/>
    <property type="match status" value="1"/>
</dbReference>
<dbReference type="GO" id="GO:0005524">
    <property type="term" value="F:ATP binding"/>
    <property type="evidence" value="ECO:0007669"/>
    <property type="project" value="UniProtKB-KW"/>
</dbReference>
<dbReference type="InterPro" id="IPR027417">
    <property type="entry name" value="P-loop_NTPase"/>
</dbReference>
<dbReference type="GO" id="GO:0043565">
    <property type="term" value="F:sequence-specific DNA binding"/>
    <property type="evidence" value="ECO:0007669"/>
    <property type="project" value="InterPro"/>
</dbReference>
<evidence type="ECO:0000313" key="8">
    <source>
        <dbReference type="Proteomes" id="UP000321051"/>
    </source>
</evidence>
<dbReference type="AlphaFoldDB" id="A0A510Y6G8"/>
<dbReference type="Gene3D" id="1.10.10.60">
    <property type="entry name" value="Homeodomain-like"/>
    <property type="match status" value="1"/>
</dbReference>
<dbReference type="GO" id="GO:0006355">
    <property type="term" value="P:regulation of DNA-templated transcription"/>
    <property type="evidence" value="ECO:0007669"/>
    <property type="project" value="InterPro"/>
</dbReference>
<feature type="coiled-coil region" evidence="5">
    <location>
        <begin position="530"/>
        <end position="557"/>
    </location>
</feature>
<dbReference type="SUPFAM" id="SSF46689">
    <property type="entry name" value="Homeodomain-like"/>
    <property type="match status" value="1"/>
</dbReference>
<dbReference type="InterPro" id="IPR058031">
    <property type="entry name" value="AAA_lid_NorR"/>
</dbReference>
<evidence type="ECO:0000256" key="3">
    <source>
        <dbReference type="ARBA" id="ARBA00023015"/>
    </source>
</evidence>
<dbReference type="SUPFAM" id="SSF52540">
    <property type="entry name" value="P-loop containing nucleoside triphosphate hydrolases"/>
    <property type="match status" value="1"/>
</dbReference>
<keyword evidence="3" id="KW-0805">Transcription regulation</keyword>
<dbReference type="Pfam" id="PF25601">
    <property type="entry name" value="AAA_lid_14"/>
    <property type="match status" value="1"/>
</dbReference>
<comment type="caution">
    <text evidence="7">The sequence shown here is derived from an EMBL/GenBank/DDBJ whole genome shotgun (WGS) entry which is preliminary data.</text>
</comment>
<dbReference type="STRING" id="1371.GCA_900166605_02697"/>
<name>A0A510Y6G8_MARHA</name>
<evidence type="ECO:0000256" key="2">
    <source>
        <dbReference type="ARBA" id="ARBA00022840"/>
    </source>
</evidence>
<dbReference type="SUPFAM" id="SSF159800">
    <property type="entry name" value="PrpR receptor domain-like"/>
    <property type="match status" value="1"/>
</dbReference>
<dbReference type="InterPro" id="IPR010524">
    <property type="entry name" value="Sig_transdc_resp-reg_PrpR_N"/>
</dbReference>
<dbReference type="PANTHER" id="PTHR32071">
    <property type="entry name" value="TRANSCRIPTIONAL REGULATORY PROTEIN"/>
    <property type="match status" value="1"/>
</dbReference>
<keyword evidence="5" id="KW-0175">Coiled coil</keyword>
<gene>
    <name evidence="7" type="ORF">MHA01_12060</name>
</gene>
<keyword evidence="2" id="KW-0067">ATP-binding</keyword>
<keyword evidence="4" id="KW-0804">Transcription</keyword>
<accession>A0A510Y6G8</accession>
<dbReference type="Pfam" id="PF06506">
    <property type="entry name" value="PrpR_N"/>
    <property type="match status" value="1"/>
</dbReference>
<proteinExistence type="predicted"/>
<keyword evidence="8" id="KW-1185">Reference proteome</keyword>
<dbReference type="Gene3D" id="1.10.8.60">
    <property type="match status" value="1"/>
</dbReference>
<keyword evidence="1" id="KW-0547">Nucleotide-binding</keyword>
<protein>
    <submittedName>
        <fullName evidence="7">Sigma-54-dependent Fis family transcriptional regulator</fullName>
    </submittedName>
</protein>
<dbReference type="PROSITE" id="PS50045">
    <property type="entry name" value="SIGMA54_INTERACT_4"/>
    <property type="match status" value="1"/>
</dbReference>
<dbReference type="Gene3D" id="3.40.50.2300">
    <property type="match status" value="1"/>
</dbReference>
<dbReference type="InterPro" id="IPR009057">
    <property type="entry name" value="Homeodomain-like_sf"/>
</dbReference>
<evidence type="ECO:0000256" key="1">
    <source>
        <dbReference type="ARBA" id="ARBA00022741"/>
    </source>
</evidence>
<dbReference type="InterPro" id="IPR002078">
    <property type="entry name" value="Sigma_54_int"/>
</dbReference>
<reference evidence="7 8" key="1">
    <citation type="submission" date="2019-07" db="EMBL/GenBank/DDBJ databases">
        <title>Whole genome shotgun sequence of Marinococcus halophilus NBRC 102359.</title>
        <authorList>
            <person name="Hosoyama A."/>
            <person name="Uohara A."/>
            <person name="Ohji S."/>
            <person name="Ichikawa N."/>
        </authorList>
    </citation>
    <scope>NUCLEOTIDE SEQUENCE [LARGE SCALE GENOMIC DNA]</scope>
    <source>
        <strain evidence="7 8">NBRC 102359</strain>
    </source>
</reference>
<evidence type="ECO:0000256" key="5">
    <source>
        <dbReference type="SAM" id="Coils"/>
    </source>
</evidence>
<dbReference type="GO" id="GO:0000156">
    <property type="term" value="F:phosphorelay response regulator activity"/>
    <property type="evidence" value="ECO:0007669"/>
    <property type="project" value="InterPro"/>
</dbReference>
<feature type="domain" description="Sigma-54 factor interaction" evidence="6">
    <location>
        <begin position="440"/>
        <end position="505"/>
    </location>
</feature>